<accession>A0ABS5I3I1</accession>
<dbReference type="EMBL" id="JAAIKR010000011">
    <property type="protein sequence ID" value="MBR9728576.1"/>
    <property type="molecule type" value="Genomic_DNA"/>
</dbReference>
<dbReference type="PANTHER" id="PTHR30105:SF2">
    <property type="entry name" value="DIVERGENT POLYSACCHARIDE DEACETYLASE SUPERFAMILY"/>
    <property type="match status" value="1"/>
</dbReference>
<protein>
    <submittedName>
        <fullName evidence="2">Divergent polysaccharide deacetylase family protein</fullName>
    </submittedName>
</protein>
<evidence type="ECO:0000256" key="1">
    <source>
        <dbReference type="SAM" id="SignalP"/>
    </source>
</evidence>
<name>A0ABS5I3I1_9GAMM</name>
<dbReference type="Pfam" id="PF04748">
    <property type="entry name" value="Polysacc_deac_2"/>
    <property type="match status" value="1"/>
</dbReference>
<proteinExistence type="predicted"/>
<keyword evidence="3" id="KW-1185">Reference proteome</keyword>
<organism evidence="2 3">
    <name type="scientific">Shewanella intestini</name>
    <dbReference type="NCBI Taxonomy" id="2017544"/>
    <lineage>
        <taxon>Bacteria</taxon>
        <taxon>Pseudomonadati</taxon>
        <taxon>Pseudomonadota</taxon>
        <taxon>Gammaproteobacteria</taxon>
        <taxon>Alteromonadales</taxon>
        <taxon>Shewanellaceae</taxon>
        <taxon>Shewanella</taxon>
    </lineage>
</organism>
<dbReference type="CDD" id="cd10936">
    <property type="entry name" value="CE4_DAC2"/>
    <property type="match status" value="1"/>
</dbReference>
<feature type="chain" id="PRO_5046307578" evidence="1">
    <location>
        <begin position="24"/>
        <end position="258"/>
    </location>
</feature>
<keyword evidence="1" id="KW-0732">Signal</keyword>
<evidence type="ECO:0000313" key="2">
    <source>
        <dbReference type="EMBL" id="MBR9728576.1"/>
    </source>
</evidence>
<dbReference type="InterPro" id="IPR006837">
    <property type="entry name" value="Divergent_DAC"/>
</dbReference>
<dbReference type="SUPFAM" id="SSF88713">
    <property type="entry name" value="Glycoside hydrolase/deacetylase"/>
    <property type="match status" value="1"/>
</dbReference>
<dbReference type="InterPro" id="IPR011330">
    <property type="entry name" value="Glyco_hydro/deAcase_b/a-brl"/>
</dbReference>
<dbReference type="Proteomes" id="UP000811844">
    <property type="component" value="Unassembled WGS sequence"/>
</dbReference>
<sequence length="258" mass="28650">MTVPVRLFFITLVFLCSTQTSSAANIAIIIDDIGYRQTDKAVLNLDTNITLSVLPHTPLGRTLANQGFHNGHEIMLHIPMQAIDGSKLGPGGLTNQMNENEVKQVINRAVENIPYAKGANNHMGSLFTQLSTPMKWVMQSLKQKDLYFVDSVTTKYSKAAEQAQREGVPITFRHIFLDNETNTEALERQFSQAIEQAKTDGRVVLIGHPYPETVEYLKNNVKRLRANGIALIKTSTLIALSQKIPTPVIAVKQPLTLE</sequence>
<comment type="caution">
    <text evidence="2">The sequence shown here is derived from an EMBL/GenBank/DDBJ whole genome shotgun (WGS) entry which is preliminary data.</text>
</comment>
<gene>
    <name evidence="2" type="ORF">G3R48_11375</name>
</gene>
<dbReference type="PANTHER" id="PTHR30105">
    <property type="entry name" value="UNCHARACTERIZED YIBQ-RELATED"/>
    <property type="match status" value="1"/>
</dbReference>
<reference evidence="2 3" key="1">
    <citation type="submission" date="2020-02" db="EMBL/GenBank/DDBJ databases">
        <title>Shewanella WXL01 sp. nov., a marine bacterium isolated from green algae in Luhuitou Fringing Reef (Northern South China Sea).</title>
        <authorList>
            <person name="Wang X."/>
        </authorList>
    </citation>
    <scope>NUCLEOTIDE SEQUENCE [LARGE SCALE GENOMIC DNA]</scope>
    <source>
        <strain evidence="2 3">MCCC 1A01895</strain>
    </source>
</reference>
<evidence type="ECO:0000313" key="3">
    <source>
        <dbReference type="Proteomes" id="UP000811844"/>
    </source>
</evidence>
<feature type="signal peptide" evidence="1">
    <location>
        <begin position="1"/>
        <end position="23"/>
    </location>
</feature>
<dbReference type="Gene3D" id="3.20.20.370">
    <property type="entry name" value="Glycoside hydrolase/deacetylase"/>
    <property type="match status" value="1"/>
</dbReference>